<feature type="non-terminal residue" evidence="1">
    <location>
        <position position="1"/>
    </location>
</feature>
<dbReference type="EMBL" id="KB744306">
    <property type="protein sequence ID" value="EOA95426.1"/>
    <property type="molecule type" value="Genomic_DNA"/>
</dbReference>
<sequence>YSGKERSNDMAWSFSLSALMTQRDRMGGQRHRNCELNNFIFNSFLSLEVATRKKCTYFHNGTLPSSSLYGIYNTVLKRKFIEKISGFQMGENAECIFLIFEIMEVYKNGSAKKNLNKLQFLGCLLHALLSEKILCILYQCRRKYSKTEKKRHNATVCKVRSQGKKRNIETIRKQHRKIHYFLRIHFREVGAQVKAWHLKGKSESIKSSRGPDPDKFLIKLYKA</sequence>
<proteinExistence type="predicted"/>
<keyword evidence="2" id="KW-1185">Reference proteome</keyword>
<evidence type="ECO:0000313" key="2">
    <source>
        <dbReference type="Proteomes" id="UP000296049"/>
    </source>
</evidence>
<dbReference type="Proteomes" id="UP000296049">
    <property type="component" value="Unassembled WGS sequence"/>
</dbReference>
<gene>
    <name evidence="1" type="ORF">Anapl_02671</name>
</gene>
<reference evidence="2" key="1">
    <citation type="journal article" date="2013" name="Nat. Genet.">
        <title>The duck genome and transcriptome provide insight into an avian influenza virus reservoir species.</title>
        <authorList>
            <person name="Huang Y."/>
            <person name="Li Y."/>
            <person name="Burt D.W."/>
            <person name="Chen H."/>
            <person name="Zhang Y."/>
            <person name="Qian W."/>
            <person name="Kim H."/>
            <person name="Gan S."/>
            <person name="Zhao Y."/>
            <person name="Li J."/>
            <person name="Yi K."/>
            <person name="Feng H."/>
            <person name="Zhu P."/>
            <person name="Li B."/>
            <person name="Liu Q."/>
            <person name="Fairley S."/>
            <person name="Magor K.E."/>
            <person name="Du Z."/>
            <person name="Hu X."/>
            <person name="Goodman L."/>
            <person name="Tafer H."/>
            <person name="Vignal A."/>
            <person name="Lee T."/>
            <person name="Kim K.W."/>
            <person name="Sheng Z."/>
            <person name="An Y."/>
            <person name="Searle S."/>
            <person name="Herrero J."/>
            <person name="Groenen M.A."/>
            <person name="Crooijmans R.P."/>
            <person name="Faraut T."/>
            <person name="Cai Q."/>
            <person name="Webster R.G."/>
            <person name="Aldridge J.R."/>
            <person name="Warren W.C."/>
            <person name="Bartschat S."/>
            <person name="Kehr S."/>
            <person name="Marz M."/>
            <person name="Stadler P.F."/>
            <person name="Smith J."/>
            <person name="Kraus R.H."/>
            <person name="Zhao Y."/>
            <person name="Ren L."/>
            <person name="Fei J."/>
            <person name="Morisson M."/>
            <person name="Kaiser P."/>
            <person name="Griffin D.K."/>
            <person name="Rao M."/>
            <person name="Pitel F."/>
            <person name="Wang J."/>
            <person name="Li N."/>
        </authorList>
    </citation>
    <scope>NUCLEOTIDE SEQUENCE [LARGE SCALE GENOMIC DNA]</scope>
</reference>
<evidence type="ECO:0000313" key="1">
    <source>
        <dbReference type="EMBL" id="EOA95426.1"/>
    </source>
</evidence>
<accession>R0JEQ6</accession>
<dbReference type="AlphaFoldDB" id="R0JEQ6"/>
<protein>
    <submittedName>
        <fullName evidence="1">Uncharacterized protein</fullName>
    </submittedName>
</protein>
<organism evidence="1 2">
    <name type="scientific">Anas platyrhynchos</name>
    <name type="common">Mallard</name>
    <name type="synonym">Anas boschas</name>
    <dbReference type="NCBI Taxonomy" id="8839"/>
    <lineage>
        <taxon>Eukaryota</taxon>
        <taxon>Metazoa</taxon>
        <taxon>Chordata</taxon>
        <taxon>Craniata</taxon>
        <taxon>Vertebrata</taxon>
        <taxon>Euteleostomi</taxon>
        <taxon>Archelosauria</taxon>
        <taxon>Archosauria</taxon>
        <taxon>Dinosauria</taxon>
        <taxon>Saurischia</taxon>
        <taxon>Theropoda</taxon>
        <taxon>Coelurosauria</taxon>
        <taxon>Aves</taxon>
        <taxon>Neognathae</taxon>
        <taxon>Galloanserae</taxon>
        <taxon>Anseriformes</taxon>
        <taxon>Anatidae</taxon>
        <taxon>Anatinae</taxon>
        <taxon>Anas</taxon>
    </lineage>
</organism>
<name>R0JEQ6_ANAPL</name>
<feature type="non-terminal residue" evidence="1">
    <location>
        <position position="223"/>
    </location>
</feature>